<evidence type="ECO:0000256" key="6">
    <source>
        <dbReference type="ARBA" id="ARBA00049753"/>
    </source>
</evidence>
<dbReference type="InterPro" id="IPR022387">
    <property type="entry name" value="Bind_CPR0540"/>
</dbReference>
<keyword evidence="7" id="KW-1133">Transmembrane helix</keyword>
<dbReference type="SUPFAM" id="SSF53850">
    <property type="entry name" value="Periplasmic binding protein-like II"/>
    <property type="match status" value="1"/>
</dbReference>
<evidence type="ECO:0000256" key="1">
    <source>
        <dbReference type="ARBA" id="ARBA00004196"/>
    </source>
</evidence>
<proteinExistence type="inferred from homology"/>
<gene>
    <name evidence="8" type="primary">yvdG</name>
    <name evidence="8" type="ordered locus">BCQ_1985</name>
</gene>
<name>B9IXY8_BACCQ</name>
<dbReference type="EMBL" id="CP000227">
    <property type="protein sequence ID" value="ACM12413.1"/>
    <property type="molecule type" value="Genomic_DNA"/>
</dbReference>
<accession>B9IXY8</accession>
<protein>
    <recommendedName>
        <fullName evidence="6">Probable sugar-binding periplasmic protein</fullName>
    </recommendedName>
</protein>
<dbReference type="PANTHER" id="PTHR43649">
    <property type="entry name" value="ARABINOSE-BINDING PROTEIN-RELATED"/>
    <property type="match status" value="1"/>
</dbReference>
<comment type="similarity">
    <text evidence="2">Belongs to the bacterial solute-binding protein 1 family.</text>
</comment>
<dbReference type="Gene3D" id="3.40.190.10">
    <property type="entry name" value="Periplasmic binding protein-like II"/>
    <property type="match status" value="1"/>
</dbReference>
<keyword evidence="3" id="KW-0813">Transport</keyword>
<evidence type="ECO:0000256" key="2">
    <source>
        <dbReference type="ARBA" id="ARBA00008520"/>
    </source>
</evidence>
<reference evidence="8 9" key="1">
    <citation type="journal article" date="2009" name="J. Bacteriol.">
        <title>Complete genome sequence of the extremophilic Bacillus cereus strain Q1 with industrial applications.</title>
        <authorList>
            <person name="Xiong Z."/>
            <person name="Jiang Y."/>
            <person name="Qi D."/>
            <person name="Lu H."/>
            <person name="Yang F."/>
            <person name="Yang J."/>
            <person name="Chen L."/>
            <person name="Sun L."/>
            <person name="Xu X."/>
            <person name="Xue Y."/>
            <person name="Zhu Y."/>
            <person name="Jin Q."/>
        </authorList>
    </citation>
    <scope>NUCLEOTIDE SEQUENCE [LARGE SCALE GENOMIC DNA]</scope>
    <source>
        <strain evidence="8 9">Q1</strain>
    </source>
</reference>
<evidence type="ECO:0000256" key="3">
    <source>
        <dbReference type="ARBA" id="ARBA00022448"/>
    </source>
</evidence>
<evidence type="ECO:0000313" key="9">
    <source>
        <dbReference type="Proteomes" id="UP000000441"/>
    </source>
</evidence>
<dbReference type="Proteomes" id="UP000000441">
    <property type="component" value="Chromosome"/>
</dbReference>
<keyword evidence="4" id="KW-0732">Signal</keyword>
<feature type="transmembrane region" description="Helical" evidence="7">
    <location>
        <begin position="12"/>
        <end position="30"/>
    </location>
</feature>
<comment type="function">
    <text evidence="5">Part of a binding-protein-dependent transport system for a sugar.</text>
</comment>
<organism evidence="8 9">
    <name type="scientific">Bacillus cereus (strain Q1)</name>
    <dbReference type="NCBI Taxonomy" id="361100"/>
    <lineage>
        <taxon>Bacteria</taxon>
        <taxon>Bacillati</taxon>
        <taxon>Bacillota</taxon>
        <taxon>Bacilli</taxon>
        <taxon>Bacillales</taxon>
        <taxon>Bacillaceae</taxon>
        <taxon>Bacillus</taxon>
        <taxon>Bacillus cereus group</taxon>
    </lineage>
</organism>
<keyword evidence="7" id="KW-0472">Membrane</keyword>
<dbReference type="InterPro" id="IPR050490">
    <property type="entry name" value="Bact_solute-bd_prot1"/>
</dbReference>
<dbReference type="KEGG" id="bcq:BCQ_1985"/>
<dbReference type="InterPro" id="IPR006059">
    <property type="entry name" value="SBP"/>
</dbReference>
<evidence type="ECO:0000256" key="7">
    <source>
        <dbReference type="SAM" id="Phobius"/>
    </source>
</evidence>
<dbReference type="HOGENOM" id="CLU_047233_0_0_9"/>
<dbReference type="AlphaFoldDB" id="B9IXY8"/>
<dbReference type="NCBIfam" id="TIGR03850">
    <property type="entry name" value="bind_CPR_0540"/>
    <property type="match status" value="1"/>
</dbReference>
<dbReference type="Pfam" id="PF01547">
    <property type="entry name" value="SBP_bac_1"/>
    <property type="match status" value="1"/>
</dbReference>
<evidence type="ECO:0000256" key="5">
    <source>
        <dbReference type="ARBA" id="ARBA00049629"/>
    </source>
</evidence>
<dbReference type="GO" id="GO:0030313">
    <property type="term" value="C:cell envelope"/>
    <property type="evidence" value="ECO:0007669"/>
    <property type="project" value="UniProtKB-SubCell"/>
</dbReference>
<sequence length="513" mass="57040">MESHILHWTNESLLLRIFIYFIKILVGYSVKSKISKKQNKMFIVKALSILYSLIMKGRLGDGGKIKMKKKLLLSGMTALLSFSLIACQSNTTKVDNAKDGKGSSEKQTLHVATLESAYGKEMWNKVIDAYEAANPKVDVKLTVDKNLEDVIGSNMKAGKYPDVVLLATGRKQALTETLIKDKALEDITDVFDKNVYGEDVKVKDKLVPGLTGTPATNPYNDGKIYMAPMFYSPTGLFYNASLLKEKGWEVPKTWDEMWALGDKAKAEGISLFTYPTTGYFDTFFYSLLLGVGGPELFNKAMKYTDGVWETSEATKSFEIIGKLGKYTEPTTVANANDKDYKKNQQLILDNKALFMPNGTWVVGEMKEAPRSKGFEWGMMALPTLDANSDRYAFTFFEQMWIPSAAKNKQLAKDFMTFVYSDKAAEIFAESSAIQPIKGLSNKLTGENKSFYSIYDNGVKVGIGGFAATKAVEGVSMPDTLFRTIDSVVSGDKKVKDWQSSVEKVSDQLRSALK</sequence>
<evidence type="ECO:0000256" key="4">
    <source>
        <dbReference type="ARBA" id="ARBA00022729"/>
    </source>
</evidence>
<comment type="subcellular location">
    <subcellularLocation>
        <location evidence="1">Cell envelope</location>
    </subcellularLocation>
</comment>
<evidence type="ECO:0000313" key="8">
    <source>
        <dbReference type="EMBL" id="ACM12413.1"/>
    </source>
</evidence>
<keyword evidence="7" id="KW-0812">Transmembrane</keyword>
<dbReference type="PANTHER" id="PTHR43649:SF28">
    <property type="entry name" value="BINDING PROTEIN COMPONENT OF ABC SUGAR TRANSPORTER-RELATED"/>
    <property type="match status" value="1"/>
</dbReference>